<keyword evidence="3" id="KW-1185">Reference proteome</keyword>
<dbReference type="RefSeq" id="WP_378081107.1">
    <property type="nucleotide sequence ID" value="NZ_JBHSMH010000004.1"/>
</dbReference>
<feature type="transmembrane region" description="Helical" evidence="1">
    <location>
        <begin position="166"/>
        <end position="187"/>
    </location>
</feature>
<feature type="transmembrane region" description="Helical" evidence="1">
    <location>
        <begin position="126"/>
        <end position="146"/>
    </location>
</feature>
<gene>
    <name evidence="2" type="ORF">ACFPPD_01640</name>
</gene>
<name>A0ABW0LS51_9BACL</name>
<feature type="transmembrane region" description="Helical" evidence="1">
    <location>
        <begin position="80"/>
        <end position="105"/>
    </location>
</feature>
<proteinExistence type="predicted"/>
<dbReference type="Proteomes" id="UP001596105">
    <property type="component" value="Unassembled WGS sequence"/>
</dbReference>
<keyword evidence="1" id="KW-0812">Transmembrane</keyword>
<evidence type="ECO:0000313" key="3">
    <source>
        <dbReference type="Proteomes" id="UP001596105"/>
    </source>
</evidence>
<feature type="transmembrane region" description="Helical" evidence="1">
    <location>
        <begin position="208"/>
        <end position="230"/>
    </location>
</feature>
<accession>A0ABW0LS51</accession>
<keyword evidence="1" id="KW-0472">Membrane</keyword>
<comment type="caution">
    <text evidence="2">The sequence shown here is derived from an EMBL/GenBank/DDBJ whole genome shotgun (WGS) entry which is preliminary data.</text>
</comment>
<evidence type="ECO:0000256" key="1">
    <source>
        <dbReference type="SAM" id="Phobius"/>
    </source>
</evidence>
<evidence type="ECO:0000313" key="2">
    <source>
        <dbReference type="EMBL" id="MFC5467401.1"/>
    </source>
</evidence>
<feature type="transmembrane region" description="Helical" evidence="1">
    <location>
        <begin position="236"/>
        <end position="255"/>
    </location>
</feature>
<reference evidence="3" key="1">
    <citation type="journal article" date="2019" name="Int. J. Syst. Evol. Microbiol.">
        <title>The Global Catalogue of Microorganisms (GCM) 10K type strain sequencing project: providing services to taxonomists for standard genome sequencing and annotation.</title>
        <authorList>
            <consortium name="The Broad Institute Genomics Platform"/>
            <consortium name="The Broad Institute Genome Sequencing Center for Infectious Disease"/>
            <person name="Wu L."/>
            <person name="Ma J."/>
        </authorList>
    </citation>
    <scope>NUCLEOTIDE SEQUENCE [LARGE SCALE GENOMIC DNA]</scope>
    <source>
        <strain evidence="3">CCUG 57113</strain>
    </source>
</reference>
<evidence type="ECO:0008006" key="4">
    <source>
        <dbReference type="Google" id="ProtNLM"/>
    </source>
</evidence>
<sequence length="272" mass="30779">MIRELLKKGWDMAVRHKVVVVLLFLYRLLWGFFLYRFVDSVATPILARYPETHPNSDAARLFLVEAQFRLLKTDLVNESLWLLGGLLLLRMLLTPLLNAGVFYSFHHATEEAGTRVLFGVRRVWKPVTLLYWAENALLLLPAVWLVPFAKDRFYSEPIITDWLRDLSPYALAWLVTGFLLHLLFQFMQFGAASGEGILNGLGLALRRALPLIGITLALLGIGLAVSATAWAVSTLWSGFIAVALHQAFYFVRSLLTLWTSASQYQVWSGTEP</sequence>
<feature type="transmembrane region" description="Helical" evidence="1">
    <location>
        <begin position="20"/>
        <end position="38"/>
    </location>
</feature>
<organism evidence="2 3">
    <name type="scientific">Cohnella suwonensis</name>
    <dbReference type="NCBI Taxonomy" id="696072"/>
    <lineage>
        <taxon>Bacteria</taxon>
        <taxon>Bacillati</taxon>
        <taxon>Bacillota</taxon>
        <taxon>Bacilli</taxon>
        <taxon>Bacillales</taxon>
        <taxon>Paenibacillaceae</taxon>
        <taxon>Cohnella</taxon>
    </lineage>
</organism>
<keyword evidence="1" id="KW-1133">Transmembrane helix</keyword>
<dbReference type="EMBL" id="JBHSMH010000004">
    <property type="protein sequence ID" value="MFC5467401.1"/>
    <property type="molecule type" value="Genomic_DNA"/>
</dbReference>
<protein>
    <recommendedName>
        <fullName evidence="4">HTTM domain-containing protein</fullName>
    </recommendedName>
</protein>